<dbReference type="Pfam" id="PF02626">
    <property type="entry name" value="CT_A_B"/>
    <property type="match status" value="1"/>
</dbReference>
<accession>A0ABP8J6K3</accession>
<dbReference type="PANTHER" id="PTHR43309:SF3">
    <property type="entry name" value="5-OXOPROLINASE SUBUNIT C"/>
    <property type="match status" value="1"/>
</dbReference>
<keyword evidence="3" id="KW-0067">ATP-binding</keyword>
<keyword evidence="2" id="KW-0378">Hydrolase</keyword>
<gene>
    <name evidence="5" type="primary">pxpC</name>
    <name evidence="5" type="ORF">GCM10023186_30010</name>
</gene>
<dbReference type="EMBL" id="BAABHA010000010">
    <property type="protein sequence ID" value="GAA4385988.1"/>
    <property type="molecule type" value="Genomic_DNA"/>
</dbReference>
<evidence type="ECO:0000313" key="6">
    <source>
        <dbReference type="Proteomes" id="UP001500454"/>
    </source>
</evidence>
<comment type="caution">
    <text evidence="5">The sequence shown here is derived from an EMBL/GenBank/DDBJ whole genome shotgun (WGS) entry which is preliminary data.</text>
</comment>
<evidence type="ECO:0000256" key="3">
    <source>
        <dbReference type="ARBA" id="ARBA00022840"/>
    </source>
</evidence>
<dbReference type="NCBIfam" id="TIGR00724">
    <property type="entry name" value="urea_amlyse_rel"/>
    <property type="match status" value="1"/>
</dbReference>
<evidence type="ECO:0000256" key="1">
    <source>
        <dbReference type="ARBA" id="ARBA00022741"/>
    </source>
</evidence>
<dbReference type="SMART" id="SM00797">
    <property type="entry name" value="AHS2"/>
    <property type="match status" value="1"/>
</dbReference>
<proteinExistence type="predicted"/>
<protein>
    <submittedName>
        <fullName evidence="5">5-oxoprolinase subunit PxpC</fullName>
    </submittedName>
</protein>
<evidence type="ECO:0000259" key="4">
    <source>
        <dbReference type="SMART" id="SM00797"/>
    </source>
</evidence>
<dbReference type="InterPro" id="IPR029000">
    <property type="entry name" value="Cyclophilin-like_dom_sf"/>
</dbReference>
<dbReference type="InterPro" id="IPR003778">
    <property type="entry name" value="CT_A_B"/>
</dbReference>
<dbReference type="Proteomes" id="UP001500454">
    <property type="component" value="Unassembled WGS sequence"/>
</dbReference>
<dbReference type="SUPFAM" id="SSF50891">
    <property type="entry name" value="Cyclophilin-like"/>
    <property type="match status" value="1"/>
</dbReference>
<dbReference type="PANTHER" id="PTHR43309">
    <property type="entry name" value="5-OXOPROLINASE SUBUNIT C"/>
    <property type="match status" value="1"/>
</dbReference>
<keyword evidence="1" id="KW-0547">Nucleotide-binding</keyword>
<organism evidence="5 6">
    <name type="scientific">Hymenobacter koreensis</name>
    <dbReference type="NCBI Taxonomy" id="1084523"/>
    <lineage>
        <taxon>Bacteria</taxon>
        <taxon>Pseudomonadati</taxon>
        <taxon>Bacteroidota</taxon>
        <taxon>Cytophagia</taxon>
        <taxon>Cytophagales</taxon>
        <taxon>Hymenobacteraceae</taxon>
        <taxon>Hymenobacter</taxon>
    </lineage>
</organism>
<feature type="domain" description="Carboxyltransferase" evidence="4">
    <location>
        <begin position="24"/>
        <end position="322"/>
    </location>
</feature>
<keyword evidence="6" id="KW-1185">Reference proteome</keyword>
<sequence length="337" mass="35921">MSISVLSSGLLTTVQDAGRFGYRQAGVIISGPMDGVALRLGNLLVGNASTAAALECTWPGPRLRLETECLIAITGADLAPTLNGTPLPMWRSVAVAAGCELAFSAPRQGRWAYVAVAGGLATEEILGSRATYLRAGIGGFQGRALQASDQLPVGEASASSQRLRRSVTAPETEQLWQAASWFAGPLQQPSRAGSTTIVRAVHGPEYHAFTEESQKAFWQQEFTLSSHSDRMGYRLNGPRMEQHTPQEILSSAVTFGTVQVPANGAPIVLMADHQTTGGYPRLAQVITADFSPLAQVPPGGSIRFQEVTLAEAQQVLLAQEQHLQQLQTAIALTTNRY</sequence>
<dbReference type="RefSeq" id="WP_345225561.1">
    <property type="nucleotide sequence ID" value="NZ_BAABHA010000010.1"/>
</dbReference>
<evidence type="ECO:0000256" key="2">
    <source>
        <dbReference type="ARBA" id="ARBA00022801"/>
    </source>
</evidence>
<reference evidence="6" key="1">
    <citation type="journal article" date="2019" name="Int. J. Syst. Evol. Microbiol.">
        <title>The Global Catalogue of Microorganisms (GCM) 10K type strain sequencing project: providing services to taxonomists for standard genome sequencing and annotation.</title>
        <authorList>
            <consortium name="The Broad Institute Genomics Platform"/>
            <consortium name="The Broad Institute Genome Sequencing Center for Infectious Disease"/>
            <person name="Wu L."/>
            <person name="Ma J."/>
        </authorList>
    </citation>
    <scope>NUCLEOTIDE SEQUENCE [LARGE SCALE GENOMIC DNA]</scope>
    <source>
        <strain evidence="6">JCM 17924</strain>
    </source>
</reference>
<name>A0ABP8J6K3_9BACT</name>
<dbReference type="InterPro" id="IPR052708">
    <property type="entry name" value="PxpC"/>
</dbReference>
<dbReference type="Gene3D" id="2.40.100.10">
    <property type="entry name" value="Cyclophilin-like"/>
    <property type="match status" value="1"/>
</dbReference>
<evidence type="ECO:0000313" key="5">
    <source>
        <dbReference type="EMBL" id="GAA4385988.1"/>
    </source>
</evidence>